<organism evidence="2 3">
    <name type="scientific">Aceticella autotrophica</name>
    <dbReference type="NCBI Taxonomy" id="2755338"/>
    <lineage>
        <taxon>Bacteria</taxon>
        <taxon>Bacillati</taxon>
        <taxon>Bacillota</taxon>
        <taxon>Clostridia</taxon>
        <taxon>Thermoanaerobacterales</taxon>
        <taxon>Thermoanaerobacteraceae</taxon>
        <taxon>Aceticella</taxon>
    </lineage>
</organism>
<proteinExistence type="predicted"/>
<dbReference type="RefSeq" id="WP_284679367.1">
    <property type="nucleotide sequence ID" value="NZ_CP060096.1"/>
</dbReference>
<name>A0A975AUH2_9THEO</name>
<dbReference type="InterPro" id="IPR051916">
    <property type="entry name" value="GPI-anchor_lipid_remodeler"/>
</dbReference>
<dbReference type="SUPFAM" id="SSF56219">
    <property type="entry name" value="DNase I-like"/>
    <property type="match status" value="1"/>
</dbReference>
<dbReference type="PANTHER" id="PTHR14859:SF1">
    <property type="entry name" value="PGAP2-INTERACTING PROTEIN"/>
    <property type="match status" value="1"/>
</dbReference>
<dbReference type="KEGG" id="aaut:ACETAC_07200"/>
<dbReference type="Gene3D" id="3.60.10.10">
    <property type="entry name" value="Endonuclease/exonuclease/phosphatase"/>
    <property type="match status" value="1"/>
</dbReference>
<dbReference type="PANTHER" id="PTHR14859">
    <property type="entry name" value="CALCOFLUOR WHITE HYPERSENSITIVE PROTEIN PRECURSOR"/>
    <property type="match status" value="1"/>
</dbReference>
<gene>
    <name evidence="2" type="ORF">ACETAC_07200</name>
</gene>
<evidence type="ECO:0000259" key="1">
    <source>
        <dbReference type="Pfam" id="PF03372"/>
    </source>
</evidence>
<keyword evidence="2" id="KW-0540">Nuclease</keyword>
<dbReference type="Pfam" id="PF03372">
    <property type="entry name" value="Exo_endo_phos"/>
    <property type="match status" value="1"/>
</dbReference>
<protein>
    <submittedName>
        <fullName evidence="2">Endonuclease/exonuclease/phosphatase family protein</fullName>
    </submittedName>
</protein>
<keyword evidence="3" id="KW-1185">Reference proteome</keyword>
<dbReference type="InterPro" id="IPR005135">
    <property type="entry name" value="Endo/exonuclease/phosphatase"/>
</dbReference>
<accession>A0A975AUH2</accession>
<dbReference type="GO" id="GO:0016020">
    <property type="term" value="C:membrane"/>
    <property type="evidence" value="ECO:0007669"/>
    <property type="project" value="GOC"/>
</dbReference>
<keyword evidence="2" id="KW-0378">Hydrolase</keyword>
<keyword evidence="2" id="KW-0255">Endonuclease</keyword>
<feature type="domain" description="Endonuclease/exonuclease/phosphatase" evidence="1">
    <location>
        <begin position="6"/>
        <end position="220"/>
    </location>
</feature>
<dbReference type="InterPro" id="IPR036691">
    <property type="entry name" value="Endo/exonu/phosph_ase_sf"/>
</dbReference>
<dbReference type="EMBL" id="CP060096">
    <property type="protein sequence ID" value="QSZ26686.1"/>
    <property type="molecule type" value="Genomic_DNA"/>
</dbReference>
<dbReference type="GO" id="GO:0004519">
    <property type="term" value="F:endonuclease activity"/>
    <property type="evidence" value="ECO:0007669"/>
    <property type="project" value="UniProtKB-KW"/>
</dbReference>
<dbReference type="AlphaFoldDB" id="A0A975AUH2"/>
<sequence length="232" mass="26295">MILNVMTYNIHGGKDKRGKLRLNDVADIIKQSKADIVGLQEVDKFAARSKFINEIWFLSKKLRMCYAYGANIRLGIGFFGNGILSKFPIKMSQNYYLPSKGERRGILITQIILPDNNLWFLTTHLGLDENERINQTEEILKIIKRQGRPLILTGDFNETPGNKAYNRLKEVLVETSEKLSSDYSSFALGNEPDIKIDYIMHTNDIIPESIGTIMSDCSDHLPVISTLDIPVS</sequence>
<evidence type="ECO:0000313" key="3">
    <source>
        <dbReference type="Proteomes" id="UP000671913"/>
    </source>
</evidence>
<evidence type="ECO:0000313" key="2">
    <source>
        <dbReference type="EMBL" id="QSZ26686.1"/>
    </source>
</evidence>
<reference evidence="2" key="1">
    <citation type="submission" date="2020-08" db="EMBL/GenBank/DDBJ databases">
        <title>Genomic insights into the carbon and energy metabolism of the first obligate autotrophic acetogenic bacterium Aceticella autotrophica gen. nov., sp. nov.</title>
        <authorList>
            <person name="Toshchakov S.V."/>
            <person name="Elcheninov A.G."/>
            <person name="Kublanov I.V."/>
            <person name="Frolov E.N."/>
            <person name="Lebedinsky A.V."/>
        </authorList>
    </citation>
    <scope>NUCLEOTIDE SEQUENCE</scope>
    <source>
        <strain evidence="2">3443-3Ac</strain>
    </source>
</reference>
<dbReference type="Proteomes" id="UP000671913">
    <property type="component" value="Chromosome"/>
</dbReference>
<dbReference type="GO" id="GO:0006506">
    <property type="term" value="P:GPI anchor biosynthetic process"/>
    <property type="evidence" value="ECO:0007669"/>
    <property type="project" value="TreeGrafter"/>
</dbReference>